<reference evidence="4" key="1">
    <citation type="journal article" date="2017" name="Front. Plant Sci.">
        <title>Climate Clever Clovers: New Paradigm to Reduce the Environmental Footprint of Ruminants by Breeding Low Methanogenic Forages Utilizing Haplotype Variation.</title>
        <authorList>
            <person name="Kaur P."/>
            <person name="Appels R."/>
            <person name="Bayer P.E."/>
            <person name="Keeble-Gagnere G."/>
            <person name="Wang J."/>
            <person name="Hirakawa H."/>
            <person name="Shirasawa K."/>
            <person name="Vercoe P."/>
            <person name="Stefanova K."/>
            <person name="Durmic Z."/>
            <person name="Nichols P."/>
            <person name="Revell C."/>
            <person name="Isobe S.N."/>
            <person name="Edwards D."/>
            <person name="Erskine W."/>
        </authorList>
    </citation>
    <scope>NUCLEOTIDE SEQUENCE [LARGE SCALE GENOMIC DNA]</scope>
    <source>
        <strain evidence="4">cv. Daliak</strain>
    </source>
</reference>
<evidence type="ECO:0000256" key="1">
    <source>
        <dbReference type="ARBA" id="ARBA00022679"/>
    </source>
</evidence>
<organism evidence="3 4">
    <name type="scientific">Trifolium subterraneum</name>
    <name type="common">Subterranean clover</name>
    <dbReference type="NCBI Taxonomy" id="3900"/>
    <lineage>
        <taxon>Eukaryota</taxon>
        <taxon>Viridiplantae</taxon>
        <taxon>Streptophyta</taxon>
        <taxon>Embryophyta</taxon>
        <taxon>Tracheophyta</taxon>
        <taxon>Spermatophyta</taxon>
        <taxon>Magnoliopsida</taxon>
        <taxon>eudicotyledons</taxon>
        <taxon>Gunneridae</taxon>
        <taxon>Pentapetalae</taxon>
        <taxon>rosids</taxon>
        <taxon>fabids</taxon>
        <taxon>Fabales</taxon>
        <taxon>Fabaceae</taxon>
        <taxon>Papilionoideae</taxon>
        <taxon>50 kb inversion clade</taxon>
        <taxon>NPAAA clade</taxon>
        <taxon>Hologalegina</taxon>
        <taxon>IRL clade</taxon>
        <taxon>Trifolieae</taxon>
        <taxon>Trifolium</taxon>
    </lineage>
</organism>
<dbReference type="Pfam" id="PF02458">
    <property type="entry name" value="Transferase"/>
    <property type="match status" value="1"/>
</dbReference>
<proteinExistence type="predicted"/>
<accession>A0A2Z6MNJ2</accession>
<keyword evidence="4" id="KW-1185">Reference proteome</keyword>
<dbReference type="FunFam" id="3.30.559.10:FF:000046">
    <property type="entry name" value="Phenolic glucoside malonyltransferase 1"/>
    <property type="match status" value="1"/>
</dbReference>
<dbReference type="InterPro" id="IPR051504">
    <property type="entry name" value="Plant_metabolite_acyltrans"/>
</dbReference>
<dbReference type="Proteomes" id="UP000242715">
    <property type="component" value="Unassembled WGS sequence"/>
</dbReference>
<dbReference type="Gene3D" id="3.30.559.10">
    <property type="entry name" value="Chloramphenicol acetyltransferase-like domain"/>
    <property type="match status" value="2"/>
</dbReference>
<evidence type="ECO:0000313" key="3">
    <source>
        <dbReference type="EMBL" id="GAU19867.1"/>
    </source>
</evidence>
<dbReference type="OrthoDB" id="1862401at2759"/>
<gene>
    <name evidence="3" type="ORF">TSUD_170930</name>
</gene>
<name>A0A2Z6MNJ2_TRISU</name>
<sequence length="474" mass="53139">MAFNNNIKIHEQFKVVPPSSTQTTTIPLTFFDIFWLKFHPVERIFFYTLPNSQSHPTFFFQKLVPSLKSSLSLTLQHFLPLAGKIVWPSESPQPIIRYTPNDGVSLLIAESDADFNRVNEKSPHEASLSRSLIPHLESTNSFASIISIQVTLFPNSGVSIGISAHHGILDGKSSTMFIKAWAYLCNKTIETEEDSPTLLPDLQPSFNREFIKDPNQLGVTFTNNWIEIMSKKFPNEKVNKKSLKIVASEPKLENSVRATFKLTSEDLNKINQMVLAKWEVFDENESKPHILSSFALACAYSLVCFAKAIQGVEKEKKKFAFVFAVDGRRRLEPPIPNNYFGNCVLGHFIDTQPLDFIKEDGVFVVAKSIHDKIKIINDKGVLEGVNERFSKYTSLSSEGFQIIGQTGSNRFGVYGIDFGWGKPTKVEIISVDRGLNIGLAESKDESGGVEVGLVLNKHVMDLFSILFHEGLCIN</sequence>
<keyword evidence="1" id="KW-0808">Transferase</keyword>
<evidence type="ECO:0000313" key="4">
    <source>
        <dbReference type="Proteomes" id="UP000242715"/>
    </source>
</evidence>
<dbReference type="AlphaFoldDB" id="A0A2Z6MNJ2"/>
<keyword evidence="2" id="KW-0012">Acyltransferase</keyword>
<evidence type="ECO:0000256" key="2">
    <source>
        <dbReference type="ARBA" id="ARBA00023315"/>
    </source>
</evidence>
<dbReference type="InterPro" id="IPR023213">
    <property type="entry name" value="CAT-like_dom_sf"/>
</dbReference>
<dbReference type="PANTHER" id="PTHR31625">
    <property type="match status" value="1"/>
</dbReference>
<dbReference type="GO" id="GO:0016747">
    <property type="term" value="F:acyltransferase activity, transferring groups other than amino-acyl groups"/>
    <property type="evidence" value="ECO:0007669"/>
    <property type="project" value="UniProtKB-ARBA"/>
</dbReference>
<protein>
    <submittedName>
        <fullName evidence="3">Uncharacterized protein</fullName>
    </submittedName>
</protein>
<dbReference type="EMBL" id="DF973205">
    <property type="protein sequence ID" value="GAU19867.1"/>
    <property type="molecule type" value="Genomic_DNA"/>
</dbReference>